<dbReference type="Proteomes" id="UP001642464">
    <property type="component" value="Unassembled WGS sequence"/>
</dbReference>
<dbReference type="EMBL" id="CAXAMM010006125">
    <property type="protein sequence ID" value="CAK9009921.1"/>
    <property type="molecule type" value="Genomic_DNA"/>
</dbReference>
<evidence type="ECO:0000256" key="1">
    <source>
        <dbReference type="SAM" id="MobiDB-lite"/>
    </source>
</evidence>
<dbReference type="InterPro" id="IPR029058">
    <property type="entry name" value="AB_hydrolase_fold"/>
</dbReference>
<feature type="compositionally biased region" description="Polar residues" evidence="1">
    <location>
        <begin position="413"/>
        <end position="434"/>
    </location>
</feature>
<evidence type="ECO:0000313" key="2">
    <source>
        <dbReference type="EMBL" id="CAK9009921.1"/>
    </source>
</evidence>
<accession>A0ABP0J6H6</accession>
<name>A0ABP0J6H6_9DINO</name>
<evidence type="ECO:0000313" key="3">
    <source>
        <dbReference type="Proteomes" id="UP001642464"/>
    </source>
</evidence>
<organism evidence="2 3">
    <name type="scientific">Durusdinium trenchii</name>
    <dbReference type="NCBI Taxonomy" id="1381693"/>
    <lineage>
        <taxon>Eukaryota</taxon>
        <taxon>Sar</taxon>
        <taxon>Alveolata</taxon>
        <taxon>Dinophyceae</taxon>
        <taxon>Suessiales</taxon>
        <taxon>Symbiodiniaceae</taxon>
        <taxon>Durusdinium</taxon>
    </lineage>
</organism>
<feature type="compositionally biased region" description="Acidic residues" evidence="1">
    <location>
        <begin position="437"/>
        <end position="454"/>
    </location>
</feature>
<proteinExistence type="predicted"/>
<feature type="region of interest" description="Disordered" evidence="1">
    <location>
        <begin position="467"/>
        <end position="493"/>
    </location>
</feature>
<feature type="region of interest" description="Disordered" evidence="1">
    <location>
        <begin position="413"/>
        <end position="454"/>
    </location>
</feature>
<feature type="compositionally biased region" description="Polar residues" evidence="1">
    <location>
        <begin position="482"/>
        <end position="493"/>
    </location>
</feature>
<dbReference type="GO" id="GO:0016853">
    <property type="term" value="F:isomerase activity"/>
    <property type="evidence" value="ECO:0007669"/>
    <property type="project" value="UniProtKB-KW"/>
</dbReference>
<dbReference type="SUPFAM" id="SSF53474">
    <property type="entry name" value="alpha/beta-Hydrolases"/>
    <property type="match status" value="1"/>
</dbReference>
<sequence length="493" mass="56314">MLQAVLKGDLEALKKERGAKVLKFQHVGRSTMRDATKTHILPELEFGLLKDFARELKLGAKERSHLMDMFVDQFLAMEEHMRLEVTVRSLCHSRGVTADYLQFQERFKMKKTLLLIGEVGSIEAHWAQLIQPAVYFFLKEYNVVIIDSPSLGHSRDRWMQYGPAVIRGVLRHLDIAHVSVFSLGLGSCIFYKLVAETPHILSPTHIVYNQDMADLKFVPFEPFDVEVALRDNDIQVWMIYNDEDDTEDPFAYNRHNKGPSRMAESFLKMQARLESERKVTDSERSYDEILVTEKLNVGQRGENPHVQKIWVSRVPVHIFSDEVIGVMAHYLNSQPSSVQDDVVDGLVKDLVDYFREDIKEVMELPALKNCLLGRTDKVRKSTAAANRRRMEAIQDSMLALTDAPKVETLTLSRNGTGKSASKLQRTKSNLTVLSEDQPMDPDEEEESLFDEPDEDYRARWARLKPIRDRSAASLRPRALPSLTRNASRGGLSS</sequence>
<protein>
    <submittedName>
        <fullName evidence="2">Peptidylprolyl isomerase</fullName>
    </submittedName>
</protein>
<reference evidence="2 3" key="1">
    <citation type="submission" date="2024-02" db="EMBL/GenBank/DDBJ databases">
        <authorList>
            <person name="Chen Y."/>
            <person name="Shah S."/>
            <person name="Dougan E. K."/>
            <person name="Thang M."/>
            <person name="Chan C."/>
        </authorList>
    </citation>
    <scope>NUCLEOTIDE SEQUENCE [LARGE SCALE GENOMIC DNA]</scope>
</reference>
<keyword evidence="2" id="KW-0413">Isomerase</keyword>
<keyword evidence="3" id="KW-1185">Reference proteome</keyword>
<gene>
    <name evidence="2" type="ORF">SCF082_LOCUS10470</name>
</gene>
<comment type="caution">
    <text evidence="2">The sequence shown here is derived from an EMBL/GenBank/DDBJ whole genome shotgun (WGS) entry which is preliminary data.</text>
</comment>